<name>A0A0F9DDY9_9ZZZZ</name>
<organism evidence="1">
    <name type="scientific">marine sediment metagenome</name>
    <dbReference type="NCBI Taxonomy" id="412755"/>
    <lineage>
        <taxon>unclassified sequences</taxon>
        <taxon>metagenomes</taxon>
        <taxon>ecological metagenomes</taxon>
    </lineage>
</organism>
<feature type="non-terminal residue" evidence="1">
    <location>
        <position position="1"/>
    </location>
</feature>
<protein>
    <submittedName>
        <fullName evidence="1">Uncharacterized protein</fullName>
    </submittedName>
</protein>
<proteinExistence type="predicted"/>
<sequence length="39" mass="4261">YPIRAGVAPGFAAIQHLGYVDSKDRAEKARKYLDLGVLT</sequence>
<comment type="caution">
    <text evidence="1">The sequence shown here is derived from an EMBL/GenBank/DDBJ whole genome shotgun (WGS) entry which is preliminary data.</text>
</comment>
<accession>A0A0F9DDY9</accession>
<evidence type="ECO:0000313" key="1">
    <source>
        <dbReference type="EMBL" id="KKL51946.1"/>
    </source>
</evidence>
<gene>
    <name evidence="1" type="ORF">LCGC14_2290430</name>
</gene>
<reference evidence="1" key="1">
    <citation type="journal article" date="2015" name="Nature">
        <title>Complex archaea that bridge the gap between prokaryotes and eukaryotes.</title>
        <authorList>
            <person name="Spang A."/>
            <person name="Saw J.H."/>
            <person name="Jorgensen S.L."/>
            <person name="Zaremba-Niedzwiedzka K."/>
            <person name="Martijn J."/>
            <person name="Lind A.E."/>
            <person name="van Eijk R."/>
            <person name="Schleper C."/>
            <person name="Guy L."/>
            <person name="Ettema T.J."/>
        </authorList>
    </citation>
    <scope>NUCLEOTIDE SEQUENCE</scope>
</reference>
<dbReference type="EMBL" id="LAZR01032066">
    <property type="protein sequence ID" value="KKL51946.1"/>
    <property type="molecule type" value="Genomic_DNA"/>
</dbReference>
<dbReference type="AlphaFoldDB" id="A0A0F9DDY9"/>